<evidence type="ECO:0000259" key="4">
    <source>
        <dbReference type="PROSITE" id="PS50893"/>
    </source>
</evidence>
<dbReference type="KEGG" id="marp:QYS47_05415"/>
<keyword evidence="2" id="KW-0547">Nucleotide-binding</keyword>
<organism evidence="5">
    <name type="scientific">Marivirga arenosa</name>
    <dbReference type="NCBI Taxonomy" id="3059076"/>
    <lineage>
        <taxon>Bacteria</taxon>
        <taxon>Pseudomonadati</taxon>
        <taxon>Bacteroidota</taxon>
        <taxon>Cytophagia</taxon>
        <taxon>Cytophagales</taxon>
        <taxon>Marivirgaceae</taxon>
        <taxon>Marivirga</taxon>
    </lineage>
</organism>
<dbReference type="SUPFAM" id="SSF52540">
    <property type="entry name" value="P-loop containing nucleoside triphosphate hydrolases"/>
    <property type="match status" value="1"/>
</dbReference>
<dbReference type="GO" id="GO:0016887">
    <property type="term" value="F:ATP hydrolysis activity"/>
    <property type="evidence" value="ECO:0007669"/>
    <property type="project" value="InterPro"/>
</dbReference>
<keyword evidence="3 5" id="KW-0067">ATP-binding</keyword>
<reference evidence="5" key="1">
    <citation type="submission" date="2023-08" db="EMBL/GenBank/DDBJ databases">
        <title>Comparative genomics and taxonomic characterization of three novel marine species of genus Marivirga.</title>
        <authorList>
            <person name="Muhammad N."/>
            <person name="Kim S.-G."/>
        </authorList>
    </citation>
    <scope>NUCLEOTIDE SEQUENCE</scope>
    <source>
        <strain evidence="5">BKB1-2</strain>
    </source>
</reference>
<gene>
    <name evidence="5" type="ORF">QYS47_05415</name>
</gene>
<evidence type="ECO:0000313" key="5">
    <source>
        <dbReference type="EMBL" id="WKK81693.1"/>
    </source>
</evidence>
<dbReference type="PROSITE" id="PS50893">
    <property type="entry name" value="ABC_TRANSPORTER_2"/>
    <property type="match status" value="1"/>
</dbReference>
<dbReference type="AlphaFoldDB" id="A0AA49JAF0"/>
<feature type="domain" description="ABC transporter" evidence="4">
    <location>
        <begin position="3"/>
        <end position="208"/>
    </location>
</feature>
<dbReference type="Proteomes" id="UP001232019">
    <property type="component" value="Chromosome"/>
</dbReference>
<dbReference type="PANTHER" id="PTHR42939:SF1">
    <property type="entry name" value="ABC TRANSPORTER ATP-BINDING PROTEIN ALBC-RELATED"/>
    <property type="match status" value="1"/>
</dbReference>
<protein>
    <submittedName>
        <fullName evidence="5">ATP-binding cassette domain-containing protein</fullName>
    </submittedName>
</protein>
<proteinExistence type="predicted"/>
<dbReference type="RefSeq" id="WP_302127245.1">
    <property type="nucleotide sequence ID" value="NZ_CP129968.2"/>
</dbReference>
<dbReference type="InterPro" id="IPR027417">
    <property type="entry name" value="P-loop_NTPase"/>
</dbReference>
<dbReference type="EMBL" id="CP129968">
    <property type="protein sequence ID" value="WKK81693.1"/>
    <property type="molecule type" value="Genomic_DNA"/>
</dbReference>
<dbReference type="Gene3D" id="3.40.50.300">
    <property type="entry name" value="P-loop containing nucleotide triphosphate hydrolases"/>
    <property type="match status" value="1"/>
</dbReference>
<evidence type="ECO:0000256" key="2">
    <source>
        <dbReference type="ARBA" id="ARBA00022741"/>
    </source>
</evidence>
<evidence type="ECO:0000256" key="1">
    <source>
        <dbReference type="ARBA" id="ARBA00022448"/>
    </source>
</evidence>
<sequence>MQLVIEGLSKKYPKNKLFENFSYTFESDNVYAITGENGSGKSTFMKIIAGVIPASKGTVSIFENKKKIDKDNIHQILGITAPYLELIEEFTLKEHLEFHSKFKKLLVGINLDEEIERANLSKSINKNVQEFSSGMQQRLKLILSCCYSSEILLLDEPTSHLDIKGIAWYKDLIKRTKQKRMLLIASNELDEYNDFAKKIINIGSYLIR</sequence>
<dbReference type="PANTHER" id="PTHR42939">
    <property type="entry name" value="ABC TRANSPORTER ATP-BINDING PROTEIN ALBC-RELATED"/>
    <property type="match status" value="1"/>
</dbReference>
<keyword evidence="1" id="KW-0813">Transport</keyword>
<dbReference type="SMART" id="SM00382">
    <property type="entry name" value="AAA"/>
    <property type="match status" value="1"/>
</dbReference>
<name>A0AA49JAF0_9BACT</name>
<evidence type="ECO:0000256" key="3">
    <source>
        <dbReference type="ARBA" id="ARBA00022840"/>
    </source>
</evidence>
<dbReference type="InterPro" id="IPR003439">
    <property type="entry name" value="ABC_transporter-like_ATP-bd"/>
</dbReference>
<dbReference type="InterPro" id="IPR003593">
    <property type="entry name" value="AAA+_ATPase"/>
</dbReference>
<accession>A0AA49JAF0</accession>
<dbReference type="GO" id="GO:0005524">
    <property type="term" value="F:ATP binding"/>
    <property type="evidence" value="ECO:0007669"/>
    <property type="project" value="UniProtKB-KW"/>
</dbReference>
<dbReference type="Pfam" id="PF00005">
    <property type="entry name" value="ABC_tran"/>
    <property type="match status" value="1"/>
</dbReference>
<dbReference type="InterPro" id="IPR051782">
    <property type="entry name" value="ABC_Transporter_VariousFunc"/>
</dbReference>